<dbReference type="GO" id="GO:0050194">
    <property type="term" value="F:phosphonoacetaldehyde hydrolase activity"/>
    <property type="evidence" value="ECO:0007669"/>
    <property type="project" value="UniProtKB-UniRule"/>
</dbReference>
<comment type="subunit">
    <text evidence="1 9">Homodimer.</text>
</comment>
<protein>
    <recommendedName>
        <fullName evidence="8 9">Phosphonoacetaldehyde hydrolase</fullName>
        <shortName evidence="9">Phosphonatase</shortName>
        <ecNumber evidence="8 9">3.11.1.1</ecNumber>
    </recommendedName>
    <alternativeName>
        <fullName evidence="9">Phosphonoacetaldehyde phosphonohydrolase</fullName>
    </alternativeName>
</protein>
<dbReference type="Proteomes" id="UP000224003">
    <property type="component" value="Unassembled WGS sequence"/>
</dbReference>
<dbReference type="SUPFAM" id="SSF56784">
    <property type="entry name" value="HAD-like"/>
    <property type="match status" value="1"/>
</dbReference>
<comment type="function">
    <text evidence="7 9">Involved in phosphonate degradation.</text>
</comment>
<dbReference type="PANTHER" id="PTHR43434:SF19">
    <property type="entry name" value="PHOSPHONOACETALDEHYDE HYDROLASE"/>
    <property type="match status" value="1"/>
</dbReference>
<feature type="active site" description="Schiff-base intermediate with substrate" evidence="9">
    <location>
        <position position="53"/>
    </location>
</feature>
<dbReference type="InterPro" id="IPR006323">
    <property type="entry name" value="Phosphonoacetald_hydro"/>
</dbReference>
<comment type="catalytic activity">
    <reaction evidence="6 9">
        <text>phosphonoacetaldehyde + H2O = acetaldehyde + phosphate + H(+)</text>
        <dbReference type="Rhea" id="RHEA:18905"/>
        <dbReference type="ChEBI" id="CHEBI:15343"/>
        <dbReference type="ChEBI" id="CHEBI:15377"/>
        <dbReference type="ChEBI" id="CHEBI:15378"/>
        <dbReference type="ChEBI" id="CHEBI:43474"/>
        <dbReference type="ChEBI" id="CHEBI:58383"/>
        <dbReference type="EC" id="3.11.1.1"/>
    </reaction>
</comment>
<accession>A0A9X6WLI1</accession>
<evidence type="ECO:0000256" key="8">
    <source>
        <dbReference type="ARBA" id="ARBA00066472"/>
    </source>
</evidence>
<dbReference type="InterPro" id="IPR023214">
    <property type="entry name" value="HAD_sf"/>
</dbReference>
<sequence length="287" mass="32674">MLNEKIEAVVFDWAGTTVDYGCLAPMNVFVEIFKEKGVVVTSEEVRGPMGMDKWDHIYELCQLDGVKKQWKARYDTYPGKGDIEELYMRFEPILFSTLREFAKPIEGTIDVVNTLRKMGIKIGSTSGYTKEMLDIVAEEAEKHGYKPDIKITSEKVGKGRPFPYMCYENAIQLDINGMQKMIKVGDTVSDIKEGIQAGVWSVGVILGSSLHGFSEAEIRQMNQTDLLISMEVARRKFYREGAHFVVNSIKELPKLIGEINDLLQQGICPHEYKRRKGMERWEASIIQ</sequence>
<dbReference type="EMBL" id="NUVX01000034">
    <property type="protein sequence ID" value="PFJ38244.1"/>
    <property type="molecule type" value="Genomic_DNA"/>
</dbReference>
<evidence type="ECO:0000256" key="5">
    <source>
        <dbReference type="ARBA" id="ARBA00023270"/>
    </source>
</evidence>
<evidence type="ECO:0000313" key="11">
    <source>
        <dbReference type="Proteomes" id="UP000224003"/>
    </source>
</evidence>
<feature type="active site" description="Nucleophile" evidence="9">
    <location>
        <position position="12"/>
    </location>
</feature>
<dbReference type="InterPro" id="IPR050155">
    <property type="entry name" value="HAD-like_hydrolase_sf"/>
</dbReference>
<dbReference type="PANTHER" id="PTHR43434">
    <property type="entry name" value="PHOSPHOGLYCOLATE PHOSPHATASE"/>
    <property type="match status" value="1"/>
</dbReference>
<dbReference type="GO" id="GO:0005829">
    <property type="term" value="C:cytosol"/>
    <property type="evidence" value="ECO:0007669"/>
    <property type="project" value="TreeGrafter"/>
</dbReference>
<dbReference type="Gene3D" id="1.10.150.240">
    <property type="entry name" value="Putative phosphatase, domain 2"/>
    <property type="match status" value="1"/>
</dbReference>
<dbReference type="AlphaFoldDB" id="A0A9X6WLI1"/>
<keyword evidence="5 9" id="KW-0704">Schiff base</keyword>
<dbReference type="GO" id="GO:0006281">
    <property type="term" value="P:DNA repair"/>
    <property type="evidence" value="ECO:0007669"/>
    <property type="project" value="TreeGrafter"/>
</dbReference>
<evidence type="ECO:0000256" key="9">
    <source>
        <dbReference type="HAMAP-Rule" id="MF_01375"/>
    </source>
</evidence>
<evidence type="ECO:0000313" key="10">
    <source>
        <dbReference type="EMBL" id="PFJ38244.1"/>
    </source>
</evidence>
<dbReference type="GO" id="GO:0019700">
    <property type="term" value="P:organic phosphonate catabolic process"/>
    <property type="evidence" value="ECO:0007669"/>
    <property type="project" value="InterPro"/>
</dbReference>
<evidence type="ECO:0000256" key="4">
    <source>
        <dbReference type="ARBA" id="ARBA00022842"/>
    </source>
</evidence>
<name>A0A9X6WLI1_BACTU</name>
<evidence type="ECO:0000256" key="3">
    <source>
        <dbReference type="ARBA" id="ARBA00022801"/>
    </source>
</evidence>
<dbReference type="FunFam" id="1.10.150.240:FF:000006">
    <property type="entry name" value="Phosphonoacetaldehyde hydrolase"/>
    <property type="match status" value="1"/>
</dbReference>
<dbReference type="HAMAP" id="MF_01375">
    <property type="entry name" value="PhnX"/>
    <property type="match status" value="1"/>
</dbReference>
<evidence type="ECO:0000256" key="7">
    <source>
        <dbReference type="ARBA" id="ARBA00056573"/>
    </source>
</evidence>
<dbReference type="Pfam" id="PF00702">
    <property type="entry name" value="Hydrolase"/>
    <property type="match status" value="1"/>
</dbReference>
<gene>
    <name evidence="9" type="primary">phnX</name>
    <name evidence="10" type="ORF">COJ15_19715</name>
</gene>
<dbReference type="CDD" id="cd02586">
    <property type="entry name" value="HAD_PHN"/>
    <property type="match status" value="1"/>
</dbReference>
<organism evidence="10 11">
    <name type="scientific">Bacillus thuringiensis</name>
    <dbReference type="NCBI Taxonomy" id="1428"/>
    <lineage>
        <taxon>Bacteria</taxon>
        <taxon>Bacillati</taxon>
        <taxon>Bacillota</taxon>
        <taxon>Bacilli</taxon>
        <taxon>Bacillales</taxon>
        <taxon>Bacillaceae</taxon>
        <taxon>Bacillus</taxon>
        <taxon>Bacillus cereus group</taxon>
    </lineage>
</organism>
<dbReference type="GO" id="GO:0008967">
    <property type="term" value="F:phosphoglycolate phosphatase activity"/>
    <property type="evidence" value="ECO:0007669"/>
    <property type="project" value="TreeGrafter"/>
</dbReference>
<dbReference type="EC" id="3.11.1.1" evidence="8 9"/>
<dbReference type="NCBIfam" id="TIGR01422">
    <property type="entry name" value="phosphonatase"/>
    <property type="match status" value="1"/>
</dbReference>
<dbReference type="SFLD" id="SFLDG01135">
    <property type="entry name" value="C1.5.6:_HAD__Beta-PGM__Phospha"/>
    <property type="match status" value="1"/>
</dbReference>
<dbReference type="SFLD" id="SFLDG01129">
    <property type="entry name" value="C1.5:_HAD__Beta-PGM__Phosphata"/>
    <property type="match status" value="1"/>
</dbReference>
<evidence type="ECO:0000256" key="2">
    <source>
        <dbReference type="ARBA" id="ARBA00022723"/>
    </source>
</evidence>
<comment type="caution">
    <text evidence="10">The sequence shown here is derived from an EMBL/GenBank/DDBJ whole genome shotgun (WGS) entry which is preliminary data.</text>
</comment>
<proteinExistence type="inferred from homology"/>
<reference evidence="10 11" key="1">
    <citation type="submission" date="2017-09" db="EMBL/GenBank/DDBJ databases">
        <title>Large-scale bioinformatics analysis of Bacillus genomes uncovers conserved roles of natural products in bacterial physiology.</title>
        <authorList>
            <consortium name="Agbiome Team Llc"/>
            <person name="Bleich R.M."/>
            <person name="Grubbs K.J."/>
            <person name="Santa Maria K.C."/>
            <person name="Allen S.E."/>
            <person name="Farag S."/>
            <person name="Shank E.A."/>
            <person name="Bowers A."/>
        </authorList>
    </citation>
    <scope>NUCLEOTIDE SEQUENCE [LARGE SCALE GENOMIC DNA]</scope>
    <source>
        <strain evidence="10 11">AFS085496</strain>
    </source>
</reference>
<dbReference type="GO" id="GO:0000287">
    <property type="term" value="F:magnesium ion binding"/>
    <property type="evidence" value="ECO:0007669"/>
    <property type="project" value="UniProtKB-UniRule"/>
</dbReference>
<dbReference type="InterPro" id="IPR023198">
    <property type="entry name" value="PGP-like_dom2"/>
</dbReference>
<feature type="binding site" evidence="9">
    <location>
        <position position="12"/>
    </location>
    <ligand>
        <name>Mg(2+)</name>
        <dbReference type="ChEBI" id="CHEBI:18420"/>
    </ligand>
</feature>
<dbReference type="RefSeq" id="WP_098517118.1">
    <property type="nucleotide sequence ID" value="NZ_NUVX01000034.1"/>
</dbReference>
<comment type="similarity">
    <text evidence="9">Belongs to the HAD-like hydrolase superfamily. PhnX family.</text>
</comment>
<feature type="binding site" evidence="9">
    <location>
        <position position="186"/>
    </location>
    <ligand>
        <name>Mg(2+)</name>
        <dbReference type="ChEBI" id="CHEBI:18420"/>
    </ligand>
</feature>
<evidence type="ECO:0000256" key="6">
    <source>
        <dbReference type="ARBA" id="ARBA00052005"/>
    </source>
</evidence>
<dbReference type="Gene3D" id="3.40.50.1000">
    <property type="entry name" value="HAD superfamily/HAD-like"/>
    <property type="match status" value="1"/>
</dbReference>
<keyword evidence="4 9" id="KW-0460">Magnesium</keyword>
<evidence type="ECO:0000256" key="1">
    <source>
        <dbReference type="ARBA" id="ARBA00011738"/>
    </source>
</evidence>
<dbReference type="InterPro" id="IPR036412">
    <property type="entry name" value="HAD-like_sf"/>
</dbReference>
<comment type="cofactor">
    <cofactor evidence="9">
        <name>Mg(2+)</name>
        <dbReference type="ChEBI" id="CHEBI:18420"/>
    </cofactor>
    <text evidence="9">Binds 1 Mg(2+) ion per subunit.</text>
</comment>
<keyword evidence="3 9" id="KW-0378">Hydrolase</keyword>
<feature type="binding site" evidence="9">
    <location>
        <position position="14"/>
    </location>
    <ligand>
        <name>Mg(2+)</name>
        <dbReference type="ChEBI" id="CHEBI:18420"/>
    </ligand>
</feature>
<keyword evidence="2 9" id="KW-0479">Metal-binding</keyword>
<dbReference type="SFLD" id="SFLDS00003">
    <property type="entry name" value="Haloacid_Dehalogenase"/>
    <property type="match status" value="1"/>
</dbReference>